<feature type="coiled-coil region" evidence="6">
    <location>
        <begin position="112"/>
        <end position="139"/>
    </location>
</feature>
<dbReference type="OrthoDB" id="7735550at2759"/>
<dbReference type="RefSeq" id="XP_052122119.1">
    <property type="nucleotide sequence ID" value="XM_052266159.1"/>
</dbReference>
<evidence type="ECO:0000256" key="4">
    <source>
        <dbReference type="ARBA" id="ARBA00023180"/>
    </source>
</evidence>
<feature type="compositionally biased region" description="Low complexity" evidence="7">
    <location>
        <begin position="67"/>
        <end position="77"/>
    </location>
</feature>
<feature type="region of interest" description="Disordered" evidence="7">
    <location>
        <begin position="21"/>
        <end position="49"/>
    </location>
</feature>
<dbReference type="GO" id="GO:0005577">
    <property type="term" value="C:fibrinogen complex"/>
    <property type="evidence" value="ECO:0007669"/>
    <property type="project" value="TreeGrafter"/>
</dbReference>
<feature type="compositionally biased region" description="Low complexity" evidence="7">
    <location>
        <begin position="314"/>
        <end position="330"/>
    </location>
</feature>
<evidence type="ECO:0000313" key="11">
    <source>
        <dbReference type="RefSeq" id="XP_052122119.1"/>
    </source>
</evidence>
<dbReference type="InterPro" id="IPR037579">
    <property type="entry name" value="FIB_ANG-like"/>
</dbReference>
<evidence type="ECO:0000256" key="2">
    <source>
        <dbReference type="ARBA" id="ARBA00022525"/>
    </source>
</evidence>
<feature type="chain" id="PRO_5038669193" evidence="8">
    <location>
        <begin position="24"/>
        <end position="813"/>
    </location>
</feature>
<feature type="region of interest" description="Disordered" evidence="7">
    <location>
        <begin position="308"/>
        <end position="336"/>
    </location>
</feature>
<feature type="signal peptide" evidence="8">
    <location>
        <begin position="1"/>
        <end position="23"/>
    </location>
</feature>
<organism evidence="10 11">
    <name type="scientific">Frankliniella occidentalis</name>
    <name type="common">Western flower thrips</name>
    <name type="synonym">Euthrips occidentalis</name>
    <dbReference type="NCBI Taxonomy" id="133901"/>
    <lineage>
        <taxon>Eukaryota</taxon>
        <taxon>Metazoa</taxon>
        <taxon>Ecdysozoa</taxon>
        <taxon>Arthropoda</taxon>
        <taxon>Hexapoda</taxon>
        <taxon>Insecta</taxon>
        <taxon>Pterygota</taxon>
        <taxon>Neoptera</taxon>
        <taxon>Paraneoptera</taxon>
        <taxon>Thysanoptera</taxon>
        <taxon>Terebrantia</taxon>
        <taxon>Thripoidea</taxon>
        <taxon>Thripidae</taxon>
        <taxon>Frankliniella</taxon>
    </lineage>
</organism>
<evidence type="ECO:0000256" key="6">
    <source>
        <dbReference type="SAM" id="Coils"/>
    </source>
</evidence>
<dbReference type="PROSITE" id="PS51406">
    <property type="entry name" value="FIBRINOGEN_C_2"/>
    <property type="match status" value="1"/>
</dbReference>
<comment type="subcellular location">
    <subcellularLocation>
        <location evidence="1">Secreted</location>
    </subcellularLocation>
</comment>
<dbReference type="SMART" id="SM00186">
    <property type="entry name" value="FBG"/>
    <property type="match status" value="1"/>
</dbReference>
<dbReference type="Pfam" id="PF00147">
    <property type="entry name" value="Fibrinogen_C"/>
    <property type="match status" value="1"/>
</dbReference>
<keyword evidence="4" id="KW-0325">Glycoprotein</keyword>
<dbReference type="CDD" id="cd00087">
    <property type="entry name" value="FReD"/>
    <property type="match status" value="1"/>
</dbReference>
<evidence type="ECO:0000259" key="9">
    <source>
        <dbReference type="PROSITE" id="PS51406"/>
    </source>
</evidence>
<dbReference type="GO" id="GO:0034116">
    <property type="term" value="P:positive regulation of heterotypic cell-cell adhesion"/>
    <property type="evidence" value="ECO:0007669"/>
    <property type="project" value="TreeGrafter"/>
</dbReference>
<evidence type="ECO:0000256" key="5">
    <source>
        <dbReference type="ARBA" id="ARBA00053344"/>
    </source>
</evidence>
<dbReference type="GeneID" id="113210790"/>
<dbReference type="GO" id="GO:0030674">
    <property type="term" value="F:protein-macromolecule adaptor activity"/>
    <property type="evidence" value="ECO:0007669"/>
    <property type="project" value="TreeGrafter"/>
</dbReference>
<name>A0A9C6WWW1_FRAOC</name>
<evidence type="ECO:0000313" key="10">
    <source>
        <dbReference type="Proteomes" id="UP000504606"/>
    </source>
</evidence>
<feature type="compositionally biased region" description="Low complexity" evidence="7">
    <location>
        <begin position="524"/>
        <end position="541"/>
    </location>
</feature>
<keyword evidence="8" id="KW-0732">Signal</keyword>
<keyword evidence="6" id="KW-0175">Coiled coil</keyword>
<feature type="domain" description="Fibrinogen C-terminal" evidence="9">
    <location>
        <begin position="582"/>
        <end position="808"/>
    </location>
</feature>
<dbReference type="PANTHER" id="PTHR47221:SF5">
    <property type="entry name" value="FIBRINOGEN C-TERMINAL DOMAIN-CONTAINING PROTEIN"/>
    <property type="match status" value="1"/>
</dbReference>
<keyword evidence="3" id="KW-1015">Disulfide bond</keyword>
<proteinExistence type="predicted"/>
<evidence type="ECO:0000256" key="7">
    <source>
        <dbReference type="SAM" id="MobiDB-lite"/>
    </source>
</evidence>
<sequence>MTVPRLAVAAVLVALLVAGGASGGGSSSGVRLPRGSAGRSTSAPYGSRHHPVLGAAAAASTPAVVHAAPPAASAAPANVTERRTGNSTSRSSSARSREQYLFNVFEVIVSTLETKLQRIENLDKAVEHLMRRVEALDSRVNDNIDKTDSVISKLRAMDQRLFQAVPGGLAAAAAGGGGAASGAAAAAAAAAAAGDIDNRLVSLDQKVSDIGSKLSTLKNQLDTNFLPADDINAEASEKKPVSMNVVDIGKVLSAEVTRELQALRTATASVDRLDRKLTFHMNLVSENLGKVLSMVNDVHEAVVEHVEAPPASPASPVYRNRTTTTTTTTTEAPSAQQVKRSKLDRLVKQMYPILSVSEKMDEVWDVVVGTKTSVDDLVPKSDELLTQTQRQERAINDVHADLRQKANKIIANLDLVEKRLKKQEDEVVSLAQRPVPAELLLDPTIDRLVEYDSNRYSVLSSSSQVASSRDDLQPETDPLPGVGVPSLTATTTPAPVFSVQGQLPQTVTPSAPVPAGQTTLRPQSPSEATSSSTVTSTPGGATSAAASAAAAARASRNRGVIFPSVKNKPTILNTSFTSEYFSIKDVKGYSCVDLLNAGMRHSGVYYLQIRGTTYWFLKVFCEQEIADGGWTVIQRRDDFGDPRENFNRDWADYKNGFGDPAKEFWLGNENIYMLTNNEEYQLRVELEDFEGNKRYAQYSHFKIYSEAEYYKLEIDGYEGNAGDSLNDPWYGSNNSPFSTYNRDNDRSSLNCASMLKGGWWWKSCGRGLNGLYLNDPQDLTARQGIVWFRWRGWDYTLKRASMMIRPKGPGTNT</sequence>
<dbReference type="InterPro" id="IPR036056">
    <property type="entry name" value="Fibrinogen-like_C"/>
</dbReference>
<comment type="function">
    <text evidence="5">Lectin involved in innate immunity. Agglutinates all types of human erythrocytes, Gram-positive and Gram-negative bacteria. Has a stronger agglutinating activity towards Gram-negative bacteria than towards Gram-positive bacteria. Specifically recognizes acetyl group-containing substances on agglutinated cells. The hemagglutinating activity was inhibited by EDTA, acetyl group-containing mono- and disaccharides, N-acetyl derivatives of amino acids, other acetyl group-containing substances, propionamide and benzamide. Enhances the antimicrobial activity of big defensin against Gram-positive bacteria but not against Gram-negative bacteria.</text>
</comment>
<dbReference type="Gene3D" id="3.90.215.10">
    <property type="entry name" value="Gamma Fibrinogen, chain A, domain 1"/>
    <property type="match status" value="1"/>
</dbReference>
<evidence type="ECO:0000256" key="1">
    <source>
        <dbReference type="ARBA" id="ARBA00004613"/>
    </source>
</evidence>
<dbReference type="PANTHER" id="PTHR47221">
    <property type="entry name" value="FIBRINOGEN ALPHA CHAIN"/>
    <property type="match status" value="1"/>
</dbReference>
<gene>
    <name evidence="11" type="primary">LOC113210790</name>
</gene>
<feature type="region of interest" description="Disordered" evidence="7">
    <location>
        <begin position="504"/>
        <end position="541"/>
    </location>
</feature>
<feature type="region of interest" description="Disordered" evidence="7">
    <location>
        <begin position="460"/>
        <end position="488"/>
    </location>
</feature>
<keyword evidence="10" id="KW-1185">Reference proteome</keyword>
<dbReference type="GO" id="GO:0030246">
    <property type="term" value="F:carbohydrate binding"/>
    <property type="evidence" value="ECO:0007669"/>
    <property type="project" value="UniProtKB-ARBA"/>
</dbReference>
<keyword evidence="2" id="KW-0964">Secreted</keyword>
<feature type="coiled-coil region" evidence="6">
    <location>
        <begin position="399"/>
        <end position="433"/>
    </location>
</feature>
<dbReference type="Proteomes" id="UP000504606">
    <property type="component" value="Unplaced"/>
</dbReference>
<feature type="region of interest" description="Disordered" evidence="7">
    <location>
        <begin position="67"/>
        <end position="93"/>
    </location>
</feature>
<dbReference type="SUPFAM" id="SSF56496">
    <property type="entry name" value="Fibrinogen C-terminal domain-like"/>
    <property type="match status" value="1"/>
</dbReference>
<dbReference type="AlphaFoldDB" id="A0A9C6WWW1"/>
<evidence type="ECO:0000256" key="3">
    <source>
        <dbReference type="ARBA" id="ARBA00023157"/>
    </source>
</evidence>
<protein>
    <submittedName>
        <fullName evidence="11">Angiopoietin-related protein 2-like isoform X1</fullName>
    </submittedName>
</protein>
<accession>A0A9C6WWW1</accession>
<reference evidence="11" key="1">
    <citation type="submission" date="2025-08" db="UniProtKB">
        <authorList>
            <consortium name="RefSeq"/>
        </authorList>
    </citation>
    <scope>IDENTIFICATION</scope>
    <source>
        <tissue evidence="11">Whole organism</tissue>
    </source>
</reference>
<dbReference type="InterPro" id="IPR002181">
    <property type="entry name" value="Fibrinogen_a/b/g_C_dom"/>
</dbReference>
<dbReference type="GO" id="GO:0005201">
    <property type="term" value="F:extracellular matrix structural constituent"/>
    <property type="evidence" value="ECO:0007669"/>
    <property type="project" value="TreeGrafter"/>
</dbReference>
<evidence type="ECO:0000256" key="8">
    <source>
        <dbReference type="SAM" id="SignalP"/>
    </source>
</evidence>
<dbReference type="InterPro" id="IPR014716">
    <property type="entry name" value="Fibrinogen_a/b/g_C_1"/>
</dbReference>
<dbReference type="FunFam" id="3.90.215.10:FF:000001">
    <property type="entry name" value="Tenascin isoform 1"/>
    <property type="match status" value="1"/>
</dbReference>